<dbReference type="CDD" id="cd07302">
    <property type="entry name" value="CHD"/>
    <property type="match status" value="1"/>
</dbReference>
<dbReference type="EMBL" id="CP053073">
    <property type="protein sequence ID" value="QJR16955.1"/>
    <property type="molecule type" value="Genomic_DNA"/>
</dbReference>
<dbReference type="Proteomes" id="UP000503096">
    <property type="component" value="Chromosome"/>
</dbReference>
<dbReference type="SMART" id="SM01080">
    <property type="entry name" value="CHASE2"/>
    <property type="match status" value="1"/>
</dbReference>
<accession>A0A6M4HD05</accession>
<sequence>MRGFALAALALVGLAFAWTPVSERIDLAILDAETSFLRKFAPRPAPNDIIVIGVDDASFKLIPEPLGLWHEPLARVLVKVAGAKPRAIGLDVTLPDRSGEAMRPGLDRVLMTGLVAAKQNGPVVVSLTVDSRTRAAKPIHTPFLAVLREEGLGLGLLARDADGVVRRFSLSMPTDDSSFPTLVGRLCRAVSKTCDDGYIDFALGQPFRYVPFHEVLHSTDPTYLEKLFKGRIVLVGETQRFTDRIDVPVNLAGWEPASRSSPGVVAHAAALRTALHGNPAQDAGRPLLLVMVTVCALLLLVRDWRIGLASLVLAVIALAAGGTLALRSGLVLEIAPALFTLALAWASRTAYEAWSERRERQRLRTAFAGYVSPGVLRAILKGQITPGHKGERRDLAFIFADLRGSTAMTAQTTPEEAVALLNRFHEVISRAIHRHDGMLDNIRGDGVMAVFGAPKALADPAASAWAAAQDMFRGLERLNSDLAREGRPPLAMGVGLAAGPAVIGHVGARDRFNYTAIGDATNVAAKLQGEAKRLGMRVVTAVRFEEEGVEPLGPIAIDGHEAVEAWGWR</sequence>
<dbReference type="PROSITE" id="PS50125">
    <property type="entry name" value="GUANYLATE_CYCLASE_2"/>
    <property type="match status" value="1"/>
</dbReference>
<feature type="domain" description="Guanylate cyclase" evidence="2">
    <location>
        <begin position="396"/>
        <end position="528"/>
    </location>
</feature>
<dbReference type="GO" id="GO:0009190">
    <property type="term" value="P:cyclic nucleotide biosynthetic process"/>
    <property type="evidence" value="ECO:0007669"/>
    <property type="project" value="InterPro"/>
</dbReference>
<protein>
    <recommendedName>
        <fullName evidence="2">Guanylate cyclase domain-containing protein</fullName>
    </recommendedName>
</protein>
<dbReference type="Pfam" id="PF05226">
    <property type="entry name" value="CHASE2"/>
    <property type="match status" value="1"/>
</dbReference>
<dbReference type="AlphaFoldDB" id="A0A6M4HD05"/>
<dbReference type="GO" id="GO:0004016">
    <property type="term" value="F:adenylate cyclase activity"/>
    <property type="evidence" value="ECO:0007669"/>
    <property type="project" value="UniProtKB-ARBA"/>
</dbReference>
<dbReference type="Pfam" id="PF00211">
    <property type="entry name" value="Guanylate_cyc"/>
    <property type="match status" value="1"/>
</dbReference>
<dbReference type="PANTHER" id="PTHR43081">
    <property type="entry name" value="ADENYLATE CYCLASE, TERMINAL-DIFFERENTIATION SPECIFIC-RELATED"/>
    <property type="match status" value="1"/>
</dbReference>
<dbReference type="InterPro" id="IPR029787">
    <property type="entry name" value="Nucleotide_cyclase"/>
</dbReference>
<dbReference type="SMART" id="SM00044">
    <property type="entry name" value="CYCc"/>
    <property type="match status" value="1"/>
</dbReference>
<keyword evidence="1" id="KW-0812">Transmembrane</keyword>
<dbReference type="PANTHER" id="PTHR43081:SF1">
    <property type="entry name" value="ADENYLATE CYCLASE, TERMINAL-DIFFERENTIATION SPECIFIC"/>
    <property type="match status" value="1"/>
</dbReference>
<dbReference type="KEGG" id="upl:DSM104440_03792"/>
<evidence type="ECO:0000313" key="3">
    <source>
        <dbReference type="EMBL" id="QJR16955.1"/>
    </source>
</evidence>
<dbReference type="Gene3D" id="3.30.70.1230">
    <property type="entry name" value="Nucleotide cyclase"/>
    <property type="match status" value="1"/>
</dbReference>
<dbReference type="InterPro" id="IPR007890">
    <property type="entry name" value="CHASE2"/>
</dbReference>
<feature type="transmembrane region" description="Helical" evidence="1">
    <location>
        <begin position="308"/>
        <end position="328"/>
    </location>
</feature>
<dbReference type="SUPFAM" id="SSF55073">
    <property type="entry name" value="Nucleotide cyclase"/>
    <property type="match status" value="1"/>
</dbReference>
<keyword evidence="1" id="KW-1133">Transmembrane helix</keyword>
<dbReference type="InParanoid" id="A0A6M4HD05"/>
<dbReference type="GO" id="GO:0035556">
    <property type="term" value="P:intracellular signal transduction"/>
    <property type="evidence" value="ECO:0007669"/>
    <property type="project" value="InterPro"/>
</dbReference>
<dbReference type="InterPro" id="IPR050697">
    <property type="entry name" value="Adenylyl/Guanylyl_Cyclase_3/4"/>
</dbReference>
<dbReference type="RefSeq" id="WP_171165501.1">
    <property type="nucleotide sequence ID" value="NZ_CP053073.1"/>
</dbReference>
<feature type="transmembrane region" description="Helical" evidence="1">
    <location>
        <begin position="283"/>
        <end position="301"/>
    </location>
</feature>
<evidence type="ECO:0000256" key="1">
    <source>
        <dbReference type="SAM" id="Phobius"/>
    </source>
</evidence>
<proteinExistence type="predicted"/>
<gene>
    <name evidence="3" type="ORF">DSM104440_03792</name>
</gene>
<keyword evidence="4" id="KW-1185">Reference proteome</keyword>
<reference evidence="3 4" key="1">
    <citation type="submission" date="2020-04" db="EMBL/GenBank/DDBJ databases">
        <title>Usitatibacter rugosus gen. nov., sp. nov. and Usitatibacter palustris sp. nov., novel members of Usitatibacteraceae fam. nov. within the order Nitrosomonadales isolated from soil.</title>
        <authorList>
            <person name="Huber K.J."/>
            <person name="Neumann-Schaal M."/>
            <person name="Geppert A."/>
            <person name="Luckner M."/>
            <person name="Wanner G."/>
            <person name="Overmann J."/>
        </authorList>
    </citation>
    <scope>NUCLEOTIDE SEQUENCE [LARGE SCALE GENOMIC DNA]</scope>
    <source>
        <strain evidence="3 4">Swamp67</strain>
    </source>
</reference>
<evidence type="ECO:0000259" key="2">
    <source>
        <dbReference type="PROSITE" id="PS50125"/>
    </source>
</evidence>
<organism evidence="3 4">
    <name type="scientific">Usitatibacter palustris</name>
    <dbReference type="NCBI Taxonomy" id="2732487"/>
    <lineage>
        <taxon>Bacteria</taxon>
        <taxon>Pseudomonadati</taxon>
        <taxon>Pseudomonadota</taxon>
        <taxon>Betaproteobacteria</taxon>
        <taxon>Nitrosomonadales</taxon>
        <taxon>Usitatibacteraceae</taxon>
        <taxon>Usitatibacter</taxon>
    </lineage>
</organism>
<evidence type="ECO:0000313" key="4">
    <source>
        <dbReference type="Proteomes" id="UP000503096"/>
    </source>
</evidence>
<dbReference type="InterPro" id="IPR001054">
    <property type="entry name" value="A/G_cyclase"/>
</dbReference>
<name>A0A6M4HD05_9PROT</name>
<keyword evidence="1" id="KW-0472">Membrane</keyword>